<organism evidence="4 5">
    <name type="scientific">Tepidicaulis marinus</name>
    <dbReference type="NCBI Taxonomy" id="1333998"/>
    <lineage>
        <taxon>Bacteria</taxon>
        <taxon>Pseudomonadati</taxon>
        <taxon>Pseudomonadota</taxon>
        <taxon>Alphaproteobacteria</taxon>
        <taxon>Hyphomicrobiales</taxon>
        <taxon>Parvibaculaceae</taxon>
        <taxon>Tepidicaulis</taxon>
    </lineage>
</organism>
<dbReference type="GO" id="GO:0016491">
    <property type="term" value="F:oxidoreductase activity"/>
    <property type="evidence" value="ECO:0007669"/>
    <property type="project" value="UniProtKB-KW"/>
</dbReference>
<dbReference type="SUPFAM" id="SSF51735">
    <property type="entry name" value="NAD(P)-binding Rossmann-fold domains"/>
    <property type="match status" value="1"/>
</dbReference>
<proteinExistence type="inferred from homology"/>
<dbReference type="EMBL" id="BBIO01000001">
    <property type="protein sequence ID" value="GAK43550.1"/>
    <property type="molecule type" value="Genomic_DNA"/>
</dbReference>
<evidence type="ECO:0000313" key="5">
    <source>
        <dbReference type="Proteomes" id="UP000028702"/>
    </source>
</evidence>
<comment type="caution">
    <text evidence="4">The sequence shown here is derived from an EMBL/GenBank/DDBJ whole genome shotgun (WGS) entry which is preliminary data.</text>
</comment>
<dbReference type="InterPro" id="IPR036291">
    <property type="entry name" value="NAD(P)-bd_dom_sf"/>
</dbReference>
<evidence type="ECO:0000256" key="2">
    <source>
        <dbReference type="ARBA" id="ARBA00023002"/>
    </source>
</evidence>
<keyword evidence="2" id="KW-0560">Oxidoreductase</keyword>
<dbReference type="PRINTS" id="PR00081">
    <property type="entry name" value="GDHRDH"/>
</dbReference>
<name>A0A081B682_9HYPH</name>
<protein>
    <submittedName>
        <fullName evidence="4">Short-chain dehydrogenase</fullName>
    </submittedName>
</protein>
<accession>A0A081B682</accession>
<dbReference type="InterPro" id="IPR002347">
    <property type="entry name" value="SDR_fam"/>
</dbReference>
<reference evidence="4 5" key="1">
    <citation type="submission" date="2014-07" db="EMBL/GenBank/DDBJ databases">
        <title>Tepidicaulis marinum gen. nov., sp. nov., a novel marine bacterium denitrifying nitrate to nitrous oxide strictly under microaerobic conditions.</title>
        <authorList>
            <person name="Takeuchi M."/>
            <person name="Yamagishi T."/>
            <person name="Kamagata Y."/>
            <person name="Oshima K."/>
            <person name="Hattori M."/>
            <person name="Katayama T."/>
            <person name="Hanada S."/>
            <person name="Tamaki H."/>
            <person name="Marumo K."/>
            <person name="Maeda H."/>
            <person name="Nedachi M."/>
            <person name="Iwasaki W."/>
            <person name="Suwa Y."/>
            <person name="Sakata S."/>
        </authorList>
    </citation>
    <scope>NUCLEOTIDE SEQUENCE [LARGE SCALE GENOMIC DNA]</scope>
    <source>
        <strain evidence="4 5">MA2</strain>
    </source>
</reference>
<dbReference type="RefSeq" id="WP_045441581.1">
    <property type="nucleotide sequence ID" value="NZ_BBIO01000001.1"/>
</dbReference>
<dbReference type="Gene3D" id="3.40.50.720">
    <property type="entry name" value="NAD(P)-binding Rossmann-like Domain"/>
    <property type="match status" value="1"/>
</dbReference>
<dbReference type="GO" id="GO:0016020">
    <property type="term" value="C:membrane"/>
    <property type="evidence" value="ECO:0007669"/>
    <property type="project" value="TreeGrafter"/>
</dbReference>
<dbReference type="STRING" id="1333998.M2A_0049"/>
<dbReference type="PRINTS" id="PR00080">
    <property type="entry name" value="SDRFAMILY"/>
</dbReference>
<evidence type="ECO:0000256" key="3">
    <source>
        <dbReference type="RuleBase" id="RU000363"/>
    </source>
</evidence>
<dbReference type="PIRSF" id="PIRSF000126">
    <property type="entry name" value="11-beta-HSD1"/>
    <property type="match status" value="1"/>
</dbReference>
<keyword evidence="5" id="KW-1185">Reference proteome</keyword>
<sequence>MTSPITLITGASGGIGEDLAGHFAKDGKDLVLVARSAEKLEAIAESLRKKHKVSVHVFPLDLAARDAAARVTAALAEKGLHAEVLVNNAGYGAKGAFAELEADYQLGMIDLNIYALTALTRALVPGMIERGEGGVMNIASTAAFLPGPRMAVYYASKAYVLSFSRALQYELKDKGVSVTAVCPGPTATGFQDAARLTGARLVTLSPLMSSKRVARLAYKAFKRKQPVVVTGLMNRIQAASMAFTPARIKLGLVNFLQA</sequence>
<dbReference type="PANTHER" id="PTHR44196:SF2">
    <property type="entry name" value="SHORT-CHAIN DEHYDROGENASE-RELATED"/>
    <property type="match status" value="1"/>
</dbReference>
<dbReference type="Pfam" id="PF00106">
    <property type="entry name" value="adh_short"/>
    <property type="match status" value="1"/>
</dbReference>
<gene>
    <name evidence="4" type="ORF">M2A_0049</name>
</gene>
<evidence type="ECO:0000313" key="4">
    <source>
        <dbReference type="EMBL" id="GAK43550.1"/>
    </source>
</evidence>
<evidence type="ECO:0000256" key="1">
    <source>
        <dbReference type="ARBA" id="ARBA00006484"/>
    </source>
</evidence>
<dbReference type="PANTHER" id="PTHR44196">
    <property type="entry name" value="DEHYDROGENASE/REDUCTASE SDR FAMILY MEMBER 7B"/>
    <property type="match status" value="1"/>
</dbReference>
<comment type="similarity">
    <text evidence="1 3">Belongs to the short-chain dehydrogenases/reductases (SDR) family.</text>
</comment>
<dbReference type="eggNOG" id="COG0300">
    <property type="taxonomic scope" value="Bacteria"/>
</dbReference>
<dbReference type="Proteomes" id="UP000028702">
    <property type="component" value="Unassembled WGS sequence"/>
</dbReference>
<dbReference type="AlphaFoldDB" id="A0A081B682"/>